<evidence type="ECO:0000256" key="2">
    <source>
        <dbReference type="ARBA" id="ARBA00022857"/>
    </source>
</evidence>
<evidence type="ECO:0000313" key="5">
    <source>
        <dbReference type="Proteomes" id="UP001285441"/>
    </source>
</evidence>
<dbReference type="PANTHER" id="PTHR43639:SF1">
    <property type="entry name" value="SHORT-CHAIN DEHYDROGENASE_REDUCTASE FAMILY PROTEIN"/>
    <property type="match status" value="1"/>
</dbReference>
<keyword evidence="2" id="KW-0521">NADP</keyword>
<dbReference type="SUPFAM" id="SSF51735">
    <property type="entry name" value="NAD(P)-binding Rossmann-fold domains"/>
    <property type="match status" value="1"/>
</dbReference>
<keyword evidence="5" id="KW-1185">Reference proteome</keyword>
<dbReference type="AlphaFoldDB" id="A0AAE0NHW3"/>
<dbReference type="PRINTS" id="PR00081">
    <property type="entry name" value="GDHRDH"/>
</dbReference>
<dbReference type="Gene3D" id="3.40.50.720">
    <property type="entry name" value="NAD(P)-binding Rossmann-like Domain"/>
    <property type="match status" value="1"/>
</dbReference>
<gene>
    <name evidence="4" type="ORF">B0H63DRAFT_213562</name>
</gene>
<dbReference type="Proteomes" id="UP001285441">
    <property type="component" value="Unassembled WGS sequence"/>
</dbReference>
<name>A0AAE0NHW3_9PEZI</name>
<dbReference type="CDD" id="cd05233">
    <property type="entry name" value="SDR_c"/>
    <property type="match status" value="1"/>
</dbReference>
<dbReference type="PANTHER" id="PTHR43639">
    <property type="entry name" value="OXIDOREDUCTASE, SHORT-CHAIN DEHYDROGENASE/REDUCTASE FAMILY (AFU_ORTHOLOGUE AFUA_5G02870)"/>
    <property type="match status" value="1"/>
</dbReference>
<accession>A0AAE0NHW3</accession>
<keyword evidence="3" id="KW-0560">Oxidoreductase</keyword>
<protein>
    <submittedName>
        <fullName evidence="4">Uncharacterized protein</fullName>
    </submittedName>
</protein>
<dbReference type="PRINTS" id="PR00080">
    <property type="entry name" value="SDRFAMILY"/>
</dbReference>
<evidence type="ECO:0000313" key="4">
    <source>
        <dbReference type="EMBL" id="KAK3381755.1"/>
    </source>
</evidence>
<reference evidence="4" key="2">
    <citation type="submission" date="2023-06" db="EMBL/GenBank/DDBJ databases">
        <authorList>
            <consortium name="Lawrence Berkeley National Laboratory"/>
            <person name="Haridas S."/>
            <person name="Hensen N."/>
            <person name="Bonometti L."/>
            <person name="Westerberg I."/>
            <person name="Brannstrom I.O."/>
            <person name="Guillou S."/>
            <person name="Cros-Aarteil S."/>
            <person name="Calhoun S."/>
            <person name="Kuo A."/>
            <person name="Mondo S."/>
            <person name="Pangilinan J."/>
            <person name="Riley R."/>
            <person name="LaButti K."/>
            <person name="Andreopoulos B."/>
            <person name="Lipzen A."/>
            <person name="Chen C."/>
            <person name="Yanf M."/>
            <person name="Daum C."/>
            <person name="Ng V."/>
            <person name="Clum A."/>
            <person name="Steindorff A."/>
            <person name="Ohm R."/>
            <person name="Martin F."/>
            <person name="Silar P."/>
            <person name="Natvig D."/>
            <person name="Lalanne C."/>
            <person name="Gautier V."/>
            <person name="Ament-velasquez S.L."/>
            <person name="Kruys A."/>
            <person name="Hutchinson M.I."/>
            <person name="Powell A.J."/>
            <person name="Barry K."/>
            <person name="Miller A.N."/>
            <person name="Grigoriev I.V."/>
            <person name="Debuchy R."/>
            <person name="Gladieux P."/>
            <person name="Thoren M.H."/>
            <person name="Johannesson H."/>
        </authorList>
    </citation>
    <scope>NUCLEOTIDE SEQUENCE</scope>
    <source>
        <strain evidence="4">CBS 232.78</strain>
    </source>
</reference>
<proteinExistence type="inferred from homology"/>
<comment type="similarity">
    <text evidence="1">Belongs to the short-chain dehydrogenases/reductases (SDR) family.</text>
</comment>
<sequence length="269" mass="28097">MASAPTTLLAGTTAIVTGGTRNIGAGIARELALRGANVAMVYMNPATSATADTYAAELEALGSGIRAVTIQADLSDAASPAKIVKETLEKLKVDKIDIIVNNAAFGDWTATEAITPERYSLVMDTNVRAPIFLVQAALPYIPRGGRIINISSFATRGVNIGPGIPPMPLYIASKIALEGLTQNWAVEFGQSRGITVNAVSVGFVETDLIASMPEEQRKQIRDGNSWRAAAEARPGTPDDVAQVVAFLASEGSRWVTGSNVSANGGTVIV</sequence>
<organism evidence="4 5">
    <name type="scientific">Podospora didyma</name>
    <dbReference type="NCBI Taxonomy" id="330526"/>
    <lineage>
        <taxon>Eukaryota</taxon>
        <taxon>Fungi</taxon>
        <taxon>Dikarya</taxon>
        <taxon>Ascomycota</taxon>
        <taxon>Pezizomycotina</taxon>
        <taxon>Sordariomycetes</taxon>
        <taxon>Sordariomycetidae</taxon>
        <taxon>Sordariales</taxon>
        <taxon>Podosporaceae</taxon>
        <taxon>Podospora</taxon>
    </lineage>
</organism>
<dbReference type="InterPro" id="IPR036291">
    <property type="entry name" value="NAD(P)-bd_dom_sf"/>
</dbReference>
<reference evidence="4" key="1">
    <citation type="journal article" date="2023" name="Mol. Phylogenet. Evol.">
        <title>Genome-scale phylogeny and comparative genomics of the fungal order Sordariales.</title>
        <authorList>
            <person name="Hensen N."/>
            <person name="Bonometti L."/>
            <person name="Westerberg I."/>
            <person name="Brannstrom I.O."/>
            <person name="Guillou S."/>
            <person name="Cros-Aarteil S."/>
            <person name="Calhoun S."/>
            <person name="Haridas S."/>
            <person name="Kuo A."/>
            <person name="Mondo S."/>
            <person name="Pangilinan J."/>
            <person name="Riley R."/>
            <person name="LaButti K."/>
            <person name="Andreopoulos B."/>
            <person name="Lipzen A."/>
            <person name="Chen C."/>
            <person name="Yan M."/>
            <person name="Daum C."/>
            <person name="Ng V."/>
            <person name="Clum A."/>
            <person name="Steindorff A."/>
            <person name="Ohm R.A."/>
            <person name="Martin F."/>
            <person name="Silar P."/>
            <person name="Natvig D.O."/>
            <person name="Lalanne C."/>
            <person name="Gautier V."/>
            <person name="Ament-Velasquez S.L."/>
            <person name="Kruys A."/>
            <person name="Hutchinson M.I."/>
            <person name="Powell A.J."/>
            <person name="Barry K."/>
            <person name="Miller A.N."/>
            <person name="Grigoriev I.V."/>
            <person name="Debuchy R."/>
            <person name="Gladieux P."/>
            <person name="Hiltunen Thoren M."/>
            <person name="Johannesson H."/>
        </authorList>
    </citation>
    <scope>NUCLEOTIDE SEQUENCE</scope>
    <source>
        <strain evidence="4">CBS 232.78</strain>
    </source>
</reference>
<dbReference type="Pfam" id="PF13561">
    <property type="entry name" value="adh_short_C2"/>
    <property type="match status" value="1"/>
</dbReference>
<dbReference type="FunFam" id="3.40.50.720:FF:000084">
    <property type="entry name" value="Short-chain dehydrogenase reductase"/>
    <property type="match status" value="1"/>
</dbReference>
<dbReference type="EMBL" id="JAULSW010000005">
    <property type="protein sequence ID" value="KAK3381755.1"/>
    <property type="molecule type" value="Genomic_DNA"/>
</dbReference>
<evidence type="ECO:0000256" key="1">
    <source>
        <dbReference type="ARBA" id="ARBA00006484"/>
    </source>
</evidence>
<dbReference type="InterPro" id="IPR002347">
    <property type="entry name" value="SDR_fam"/>
</dbReference>
<evidence type="ECO:0000256" key="3">
    <source>
        <dbReference type="ARBA" id="ARBA00023002"/>
    </source>
</evidence>
<dbReference type="GO" id="GO:0016491">
    <property type="term" value="F:oxidoreductase activity"/>
    <property type="evidence" value="ECO:0007669"/>
    <property type="project" value="UniProtKB-KW"/>
</dbReference>
<comment type="caution">
    <text evidence="4">The sequence shown here is derived from an EMBL/GenBank/DDBJ whole genome shotgun (WGS) entry which is preliminary data.</text>
</comment>